<keyword evidence="1" id="KW-0812">Transmembrane</keyword>
<proteinExistence type="predicted"/>
<evidence type="ECO:0000313" key="3">
    <source>
        <dbReference type="RefSeq" id="XP_029001223.1"/>
    </source>
</evidence>
<keyword evidence="1" id="KW-1133">Transmembrane helix</keyword>
<dbReference type="GeneID" id="114852764"/>
<feature type="transmembrane region" description="Helical" evidence="1">
    <location>
        <begin position="78"/>
        <end position="97"/>
    </location>
</feature>
<evidence type="ECO:0000256" key="1">
    <source>
        <dbReference type="SAM" id="Phobius"/>
    </source>
</evidence>
<dbReference type="OrthoDB" id="8777022at2759"/>
<gene>
    <name evidence="3" type="primary">LOC114852764</name>
</gene>
<feature type="transmembrane region" description="Helical" evidence="1">
    <location>
        <begin position="47"/>
        <end position="66"/>
    </location>
</feature>
<reference evidence="3" key="1">
    <citation type="submission" date="2025-08" db="UniProtKB">
        <authorList>
            <consortium name="RefSeq"/>
        </authorList>
    </citation>
    <scope>IDENTIFICATION</scope>
</reference>
<feature type="transmembrane region" description="Helical" evidence="1">
    <location>
        <begin position="109"/>
        <end position="129"/>
    </location>
</feature>
<organism evidence="2 3">
    <name type="scientific">Betta splendens</name>
    <name type="common">Siamese fighting fish</name>
    <dbReference type="NCBI Taxonomy" id="158456"/>
    <lineage>
        <taxon>Eukaryota</taxon>
        <taxon>Metazoa</taxon>
        <taxon>Chordata</taxon>
        <taxon>Craniata</taxon>
        <taxon>Vertebrata</taxon>
        <taxon>Euteleostomi</taxon>
        <taxon>Actinopterygii</taxon>
        <taxon>Neopterygii</taxon>
        <taxon>Teleostei</taxon>
        <taxon>Neoteleostei</taxon>
        <taxon>Acanthomorphata</taxon>
        <taxon>Anabantaria</taxon>
        <taxon>Anabantiformes</taxon>
        <taxon>Anabantoidei</taxon>
        <taxon>Osphronemidae</taxon>
        <taxon>Betta</taxon>
    </lineage>
</organism>
<accession>A0A6P7M4V8</accession>
<dbReference type="AlphaFoldDB" id="A0A6P7M4V8"/>
<dbReference type="RefSeq" id="XP_029001223.1">
    <property type="nucleotide sequence ID" value="XM_029145390.3"/>
</dbReference>
<protein>
    <submittedName>
        <fullName evidence="3">Uncharacterized protein LOC114852764 isoform X1</fullName>
    </submittedName>
</protein>
<evidence type="ECO:0000313" key="2">
    <source>
        <dbReference type="Proteomes" id="UP000515150"/>
    </source>
</evidence>
<keyword evidence="2" id="KW-1185">Reference proteome</keyword>
<dbReference type="InParanoid" id="A0A6P7M4V8"/>
<feature type="transmembrane region" description="Helical" evidence="1">
    <location>
        <begin position="173"/>
        <end position="197"/>
    </location>
</feature>
<keyword evidence="1" id="KW-0472">Membrane</keyword>
<name>A0A6P7M4V8_BETSP</name>
<dbReference type="KEGG" id="bspl:114852764"/>
<sequence length="218" mass="23549">MSVLSLLLFRQMSVELHPASGLGGNDAGTTVGGSKPLHRLLRAQPKTIGITVLILGASFAIITISLHVRTSSFGFTVIPRGILVGSLSFISGILFIVTEHKPSKKTVAASLALSIMTILSIVWSLVLMVPDFVHRHIFTRYYDYYDWNDFNFTETGGTDWYSHTYAMGVAVEVVFTCYSVAAAVVFIVMSVLGAAALRSSRTQTVVVMTAAPTDTPAE</sequence>
<dbReference type="Proteomes" id="UP000515150">
    <property type="component" value="Chromosome 3"/>
</dbReference>